<organism evidence="1 2">
    <name type="scientific">Clostridium acidisoli DSM 12555</name>
    <dbReference type="NCBI Taxonomy" id="1121291"/>
    <lineage>
        <taxon>Bacteria</taxon>
        <taxon>Bacillati</taxon>
        <taxon>Bacillota</taxon>
        <taxon>Clostridia</taxon>
        <taxon>Eubacteriales</taxon>
        <taxon>Clostridiaceae</taxon>
        <taxon>Clostridium</taxon>
    </lineage>
</organism>
<accession>A0A1W1XB42</accession>
<reference evidence="1 2" key="1">
    <citation type="submission" date="2017-04" db="EMBL/GenBank/DDBJ databases">
        <authorList>
            <person name="Afonso C.L."/>
            <person name="Miller P.J."/>
            <person name="Scott M.A."/>
            <person name="Spackman E."/>
            <person name="Goraichik I."/>
            <person name="Dimitrov K.M."/>
            <person name="Suarez D.L."/>
            <person name="Swayne D.E."/>
        </authorList>
    </citation>
    <scope>NUCLEOTIDE SEQUENCE [LARGE SCALE GENOMIC DNA]</scope>
    <source>
        <strain evidence="1 2">DSM 12555</strain>
    </source>
</reference>
<evidence type="ECO:0000313" key="2">
    <source>
        <dbReference type="Proteomes" id="UP000192468"/>
    </source>
</evidence>
<protein>
    <submittedName>
        <fullName evidence="1">Restriction system protein</fullName>
    </submittedName>
</protein>
<keyword evidence="2" id="KW-1185">Reference proteome</keyword>
<dbReference type="STRING" id="1121291.SAMN02745134_01078"/>
<sequence>MSNWWMIKNDDDIIDQWFKNQVVSIGFAKIGNPKLYDTKDKLLVKCDEIYSNETPVFRIRIESQLWRFSREISIDDKIITYNQRDKKYYMATVKNNYVFLPEASKDYPNIIKVTWNNKSVSEDDIDVEIKNALNSPFTVYQIPNHRTELENIFNNTIEEKVKDSIGFENEAILNCENIVRNLQDFQLLKIVDEIFRFNGYIFTGIDENDLGYDINAVYVDQLRFLNCKVKIYVAKGKNKLNINDVEAKLKNNNDNIRLITISINGFNEEAKDYKSNMMIDSKALVKLIFSQYENFSNDLKSILNLKKVYI</sequence>
<dbReference type="RefSeq" id="WP_084114476.1">
    <property type="nucleotide sequence ID" value="NZ_FWXH01000003.1"/>
</dbReference>
<gene>
    <name evidence="1" type="ORF">SAMN02745134_01078</name>
</gene>
<proteinExistence type="predicted"/>
<name>A0A1W1XB42_9CLOT</name>
<evidence type="ECO:0000313" key="1">
    <source>
        <dbReference type="EMBL" id="SMC20741.1"/>
    </source>
</evidence>
<dbReference type="AlphaFoldDB" id="A0A1W1XB42"/>
<dbReference type="EMBL" id="FWXH01000003">
    <property type="protein sequence ID" value="SMC20741.1"/>
    <property type="molecule type" value="Genomic_DNA"/>
</dbReference>
<dbReference type="Proteomes" id="UP000192468">
    <property type="component" value="Unassembled WGS sequence"/>
</dbReference>